<sequence>MDKLREEALDKDRDRKIKLAILASKQGECPFHEWAYEMQAHNTLLRGRLCHFSEEALRETLENNMDQGLELQMRRTVLDP</sequence>
<protein>
    <submittedName>
        <fullName evidence="1">Uncharacterized protein</fullName>
    </submittedName>
</protein>
<accession>A0ACB6Z6U6</accession>
<reference evidence="1" key="2">
    <citation type="journal article" date="2020" name="Nat. Commun.">
        <title>Large-scale genome sequencing of mycorrhizal fungi provides insights into the early evolution of symbiotic traits.</title>
        <authorList>
            <person name="Miyauchi S."/>
            <person name="Kiss E."/>
            <person name="Kuo A."/>
            <person name="Drula E."/>
            <person name="Kohler A."/>
            <person name="Sanchez-Garcia M."/>
            <person name="Morin E."/>
            <person name="Andreopoulos B."/>
            <person name="Barry K.W."/>
            <person name="Bonito G."/>
            <person name="Buee M."/>
            <person name="Carver A."/>
            <person name="Chen C."/>
            <person name="Cichocki N."/>
            <person name="Clum A."/>
            <person name="Culley D."/>
            <person name="Crous P.W."/>
            <person name="Fauchery L."/>
            <person name="Girlanda M."/>
            <person name="Hayes R.D."/>
            <person name="Keri Z."/>
            <person name="LaButti K."/>
            <person name="Lipzen A."/>
            <person name="Lombard V."/>
            <person name="Magnuson J."/>
            <person name="Maillard F."/>
            <person name="Murat C."/>
            <person name="Nolan M."/>
            <person name="Ohm R.A."/>
            <person name="Pangilinan J."/>
            <person name="Pereira M.F."/>
            <person name="Perotto S."/>
            <person name="Peter M."/>
            <person name="Pfister S."/>
            <person name="Riley R."/>
            <person name="Sitrit Y."/>
            <person name="Stielow J.B."/>
            <person name="Szollosi G."/>
            <person name="Zifcakova L."/>
            <person name="Stursova M."/>
            <person name="Spatafora J.W."/>
            <person name="Tedersoo L."/>
            <person name="Vaario L.M."/>
            <person name="Yamada A."/>
            <person name="Yan M."/>
            <person name="Wang P."/>
            <person name="Xu J."/>
            <person name="Bruns T."/>
            <person name="Baldrian P."/>
            <person name="Vilgalys R."/>
            <person name="Dunand C."/>
            <person name="Henrissat B."/>
            <person name="Grigoriev I.V."/>
            <person name="Hibbett D."/>
            <person name="Nagy L.G."/>
            <person name="Martin F.M."/>
        </authorList>
    </citation>
    <scope>NUCLEOTIDE SEQUENCE</scope>
    <source>
        <strain evidence="1">P2</strain>
    </source>
</reference>
<keyword evidence="2" id="KW-1185">Reference proteome</keyword>
<name>A0ACB6Z6U6_THEGA</name>
<gene>
    <name evidence="1" type="ORF">BDM02DRAFT_3120539</name>
</gene>
<comment type="caution">
    <text evidence="1">The sequence shown here is derived from an EMBL/GenBank/DDBJ whole genome shotgun (WGS) entry which is preliminary data.</text>
</comment>
<proteinExistence type="predicted"/>
<dbReference type="EMBL" id="MU118098">
    <property type="protein sequence ID" value="KAF9645247.1"/>
    <property type="molecule type" value="Genomic_DNA"/>
</dbReference>
<reference evidence="1" key="1">
    <citation type="submission" date="2019-10" db="EMBL/GenBank/DDBJ databases">
        <authorList>
            <consortium name="DOE Joint Genome Institute"/>
            <person name="Kuo A."/>
            <person name="Miyauchi S."/>
            <person name="Kiss E."/>
            <person name="Drula E."/>
            <person name="Kohler A."/>
            <person name="Sanchez-Garcia M."/>
            <person name="Andreopoulos B."/>
            <person name="Barry K.W."/>
            <person name="Bonito G."/>
            <person name="Buee M."/>
            <person name="Carver A."/>
            <person name="Chen C."/>
            <person name="Cichocki N."/>
            <person name="Clum A."/>
            <person name="Culley D."/>
            <person name="Crous P.W."/>
            <person name="Fauchery L."/>
            <person name="Girlanda M."/>
            <person name="Hayes R."/>
            <person name="Keri Z."/>
            <person name="Labutti K."/>
            <person name="Lipzen A."/>
            <person name="Lombard V."/>
            <person name="Magnuson J."/>
            <person name="Maillard F."/>
            <person name="Morin E."/>
            <person name="Murat C."/>
            <person name="Nolan M."/>
            <person name="Ohm R."/>
            <person name="Pangilinan J."/>
            <person name="Pereira M."/>
            <person name="Perotto S."/>
            <person name="Peter M."/>
            <person name="Riley R."/>
            <person name="Sitrit Y."/>
            <person name="Stielow B."/>
            <person name="Szollosi G."/>
            <person name="Zifcakova L."/>
            <person name="Stursova M."/>
            <person name="Spatafora J.W."/>
            <person name="Tedersoo L."/>
            <person name="Vaario L.-M."/>
            <person name="Yamada A."/>
            <person name="Yan M."/>
            <person name="Wang P."/>
            <person name="Xu J."/>
            <person name="Bruns T."/>
            <person name="Baldrian P."/>
            <person name="Vilgalys R."/>
            <person name="Henrissat B."/>
            <person name="Grigoriev I.V."/>
            <person name="Hibbett D."/>
            <person name="Nagy L.G."/>
            <person name="Martin F.M."/>
        </authorList>
    </citation>
    <scope>NUCLEOTIDE SEQUENCE</scope>
    <source>
        <strain evidence="1">P2</strain>
    </source>
</reference>
<evidence type="ECO:0000313" key="1">
    <source>
        <dbReference type="EMBL" id="KAF9645247.1"/>
    </source>
</evidence>
<evidence type="ECO:0000313" key="2">
    <source>
        <dbReference type="Proteomes" id="UP000886501"/>
    </source>
</evidence>
<organism evidence="1 2">
    <name type="scientific">Thelephora ganbajun</name>
    <name type="common">Ganba fungus</name>
    <dbReference type="NCBI Taxonomy" id="370292"/>
    <lineage>
        <taxon>Eukaryota</taxon>
        <taxon>Fungi</taxon>
        <taxon>Dikarya</taxon>
        <taxon>Basidiomycota</taxon>
        <taxon>Agaricomycotina</taxon>
        <taxon>Agaricomycetes</taxon>
        <taxon>Thelephorales</taxon>
        <taxon>Thelephoraceae</taxon>
        <taxon>Thelephora</taxon>
    </lineage>
</organism>
<dbReference type="Proteomes" id="UP000886501">
    <property type="component" value="Unassembled WGS sequence"/>
</dbReference>